<evidence type="ECO:0000259" key="3">
    <source>
        <dbReference type="PROSITE" id="PS51782"/>
    </source>
</evidence>
<feature type="domain" description="LysM" evidence="3">
    <location>
        <begin position="124"/>
        <end position="168"/>
    </location>
</feature>
<feature type="chain" id="PRO_5045876021" evidence="2">
    <location>
        <begin position="28"/>
        <end position="355"/>
    </location>
</feature>
<dbReference type="EMBL" id="JAGIQF010000005">
    <property type="protein sequence ID" value="MBP0603302.1"/>
    <property type="molecule type" value="Genomic_DNA"/>
</dbReference>
<evidence type="ECO:0000313" key="5">
    <source>
        <dbReference type="Proteomes" id="UP000666661"/>
    </source>
</evidence>
<dbReference type="CDD" id="cd12797">
    <property type="entry name" value="M23_peptidase"/>
    <property type="match status" value="1"/>
</dbReference>
<dbReference type="PROSITE" id="PS51257">
    <property type="entry name" value="PROKAR_LIPOPROTEIN"/>
    <property type="match status" value="1"/>
</dbReference>
<dbReference type="PANTHER" id="PTHR21666:SF263">
    <property type="entry name" value="MUREIN HYDROLASE ACTIVATOR NLPD"/>
    <property type="match status" value="1"/>
</dbReference>
<dbReference type="RefSeq" id="WP_209794069.1">
    <property type="nucleotide sequence ID" value="NZ_JAGIQF010000005.1"/>
</dbReference>
<dbReference type="InterPro" id="IPR050570">
    <property type="entry name" value="Cell_wall_metabolism_enzyme"/>
</dbReference>
<gene>
    <name evidence="4" type="ORF">J8I01_12370</name>
</gene>
<proteinExistence type="inferred from homology"/>
<keyword evidence="5" id="KW-1185">Reference proteome</keyword>
<dbReference type="Pfam" id="PF01551">
    <property type="entry name" value="Peptidase_M23"/>
    <property type="match status" value="1"/>
</dbReference>
<dbReference type="InterPro" id="IPR018392">
    <property type="entry name" value="LysM"/>
</dbReference>
<evidence type="ECO:0000256" key="2">
    <source>
        <dbReference type="SAM" id="SignalP"/>
    </source>
</evidence>
<dbReference type="SUPFAM" id="SSF51261">
    <property type="entry name" value="Duplicated hybrid motif"/>
    <property type="match status" value="1"/>
</dbReference>
<dbReference type="CDD" id="cd00118">
    <property type="entry name" value="LysM"/>
    <property type="match status" value="2"/>
</dbReference>
<dbReference type="SMART" id="SM00257">
    <property type="entry name" value="LysM"/>
    <property type="match status" value="2"/>
</dbReference>
<reference evidence="4 5" key="1">
    <citation type="submission" date="2021-03" db="EMBL/GenBank/DDBJ databases">
        <title>Plant growth promoting bacteria isolated from wild legumes nodules and trapping Phaseolus vulgaris L. nodules in the center and southern Mexico.</title>
        <authorList>
            <person name="Estrada P."/>
        </authorList>
    </citation>
    <scope>NUCLEOTIDE SEQUENCE [LARGE SCALE GENOMIC DNA]</scope>
    <source>
        <strain evidence="4 5">MaGu-431</strain>
    </source>
</reference>
<comment type="similarity">
    <text evidence="1">Belongs to the E.coli NlpD/Haemophilus LppB family.</text>
</comment>
<dbReference type="Gene3D" id="3.10.350.10">
    <property type="entry name" value="LysM domain"/>
    <property type="match status" value="2"/>
</dbReference>
<evidence type="ECO:0000256" key="1">
    <source>
        <dbReference type="ARBA" id="ARBA00038420"/>
    </source>
</evidence>
<dbReference type="Pfam" id="PF01476">
    <property type="entry name" value="LysM"/>
    <property type="match status" value="2"/>
</dbReference>
<evidence type="ECO:0000313" key="4">
    <source>
        <dbReference type="EMBL" id="MBP0603302.1"/>
    </source>
</evidence>
<accession>A0ABS4B741</accession>
<dbReference type="SUPFAM" id="SSF54106">
    <property type="entry name" value="LysM domain"/>
    <property type="match status" value="1"/>
</dbReference>
<dbReference type="InterPro" id="IPR016047">
    <property type="entry name" value="M23ase_b-sheet_dom"/>
</dbReference>
<feature type="signal peptide" evidence="2">
    <location>
        <begin position="1"/>
        <end position="27"/>
    </location>
</feature>
<sequence>MCSRVWQGSGVVVLSWLLLACSSSKTAAPVHSLGNDQIASTIPVRQGGAKPAAQSGGYTVVKGDTLYSIAFRSGMDVASLISINGISPPYNIYPGQQLRLDGSASSSVVSVGSPVSRGSVTGSGTYEVRRGDTLSSIGRQFGLSNQTLAQRNNLQAPYALHVGQVLNVGTAGSASGQMVVAATPVVTSTGPKPLATAPAGTTTPFIAQKTIAPASSTAYAQATEQKNISSKSTLSWHWPTKGRIVEGFSVAEQGNKGIDISGQKGQPIYAASGGKVVYAGSALRGYGKLIILKHNDDYLSAYAHNDELRVKEGDSVKGGAVIANMGSTDAPDVRLHFEIRYKGKSINPMGYLPKR</sequence>
<dbReference type="InterPro" id="IPR011055">
    <property type="entry name" value="Dup_hybrid_motif"/>
</dbReference>
<dbReference type="PANTHER" id="PTHR21666">
    <property type="entry name" value="PEPTIDASE-RELATED"/>
    <property type="match status" value="1"/>
</dbReference>
<dbReference type="PROSITE" id="PS51782">
    <property type="entry name" value="LYSM"/>
    <property type="match status" value="2"/>
</dbReference>
<protein>
    <submittedName>
        <fullName evidence="4">LysM peptidoglycan-binding domain-containing protein</fullName>
    </submittedName>
</protein>
<name>A0ABS4B741_9GAMM</name>
<keyword evidence="2" id="KW-0732">Signal</keyword>
<organism evidence="4 5">
    <name type="scientific">Aeromonas sanarellii</name>
    <dbReference type="NCBI Taxonomy" id="633415"/>
    <lineage>
        <taxon>Bacteria</taxon>
        <taxon>Pseudomonadati</taxon>
        <taxon>Pseudomonadota</taxon>
        <taxon>Gammaproteobacteria</taxon>
        <taxon>Aeromonadales</taxon>
        <taxon>Aeromonadaceae</taxon>
        <taxon>Aeromonas</taxon>
    </lineage>
</organism>
<feature type="domain" description="LysM" evidence="3">
    <location>
        <begin position="56"/>
        <end position="100"/>
    </location>
</feature>
<dbReference type="Gene3D" id="2.70.70.10">
    <property type="entry name" value="Glucose Permease (Domain IIA)"/>
    <property type="match status" value="1"/>
</dbReference>
<dbReference type="InterPro" id="IPR036779">
    <property type="entry name" value="LysM_dom_sf"/>
</dbReference>
<dbReference type="Proteomes" id="UP000666661">
    <property type="component" value="Unassembled WGS sequence"/>
</dbReference>
<comment type="caution">
    <text evidence="4">The sequence shown here is derived from an EMBL/GenBank/DDBJ whole genome shotgun (WGS) entry which is preliminary data.</text>
</comment>